<keyword evidence="4" id="KW-0804">Transcription</keyword>
<sequence>MAHTDLNLIRTFLILFETGSVTQTAEQLYVTQPSVSYALNRLRELFNDRLFVRTSRGMEPTTVAHQLYPSLKEALRQVNDTIESSRHFTPAHCKLRFRLALTDLGEMALLPAILNLFYAQAPQAELEVVPLEIAKAQEWLMAGKVNAVICSRPLNGANIQKHVLLNDRYVCLLNEHYLAADDLADKGLSIEQFTRGRHVSISSSSGHDLVEEVMELRGIQRKVSLSLAHFSVLPQILHGSDLIAILPLQIAASFEDHLLKIHELPFEVPSFSVALHWHAQTSSAPSQRWFCDTIIKAVTSAQTI</sequence>
<dbReference type="CDD" id="cd08459">
    <property type="entry name" value="PBP2_DntR_NahR_LinR_like"/>
    <property type="match status" value="1"/>
</dbReference>
<dbReference type="Pfam" id="PF00126">
    <property type="entry name" value="HTH_1"/>
    <property type="match status" value="1"/>
</dbReference>
<dbReference type="PANTHER" id="PTHR30118:SF15">
    <property type="entry name" value="TRANSCRIPTIONAL REGULATORY PROTEIN"/>
    <property type="match status" value="1"/>
</dbReference>
<dbReference type="PANTHER" id="PTHR30118">
    <property type="entry name" value="HTH-TYPE TRANSCRIPTIONAL REGULATOR LEUO-RELATED"/>
    <property type="match status" value="1"/>
</dbReference>
<dbReference type="OrthoDB" id="8839911at2"/>
<comment type="similarity">
    <text evidence="1">Belongs to the LysR transcriptional regulatory family.</text>
</comment>
<evidence type="ECO:0000256" key="1">
    <source>
        <dbReference type="ARBA" id="ARBA00009437"/>
    </source>
</evidence>
<name>A0A433KNL5_9GAMM</name>
<dbReference type="InterPro" id="IPR000847">
    <property type="entry name" value="LysR_HTH_N"/>
</dbReference>
<dbReference type="SUPFAM" id="SSF53850">
    <property type="entry name" value="Periplasmic binding protein-like II"/>
    <property type="match status" value="1"/>
</dbReference>
<dbReference type="Pfam" id="PF03466">
    <property type="entry name" value="LysR_substrate"/>
    <property type="match status" value="1"/>
</dbReference>
<evidence type="ECO:0000313" key="6">
    <source>
        <dbReference type="EMBL" id="RUR31216.1"/>
    </source>
</evidence>
<gene>
    <name evidence="6" type="ORF">ELY38_11200</name>
</gene>
<protein>
    <submittedName>
        <fullName evidence="6">LysR family transcriptional regulator</fullName>
    </submittedName>
</protein>
<dbReference type="PRINTS" id="PR00039">
    <property type="entry name" value="HTHLYSR"/>
</dbReference>
<dbReference type="EMBL" id="RZHF01000015">
    <property type="protein sequence ID" value="RUR31216.1"/>
    <property type="molecule type" value="Genomic_DNA"/>
</dbReference>
<dbReference type="GO" id="GO:0003700">
    <property type="term" value="F:DNA-binding transcription factor activity"/>
    <property type="evidence" value="ECO:0007669"/>
    <property type="project" value="InterPro"/>
</dbReference>
<keyword evidence="7" id="KW-1185">Reference proteome</keyword>
<dbReference type="AlphaFoldDB" id="A0A433KNL5"/>
<dbReference type="Gene3D" id="1.10.10.10">
    <property type="entry name" value="Winged helix-like DNA-binding domain superfamily/Winged helix DNA-binding domain"/>
    <property type="match status" value="1"/>
</dbReference>
<dbReference type="Gene3D" id="3.40.190.10">
    <property type="entry name" value="Periplasmic binding protein-like II"/>
    <property type="match status" value="2"/>
</dbReference>
<reference evidence="6 7" key="1">
    <citation type="submission" date="2018-12" db="EMBL/GenBank/DDBJ databases">
        <title>three novel Halomonas strain isolated from plants.</title>
        <authorList>
            <person name="Sun C."/>
        </authorList>
    </citation>
    <scope>NUCLEOTIDE SEQUENCE [LARGE SCALE GENOMIC DNA]</scope>
    <source>
        <strain evidence="6 7">JCM 18142</strain>
    </source>
</reference>
<dbReference type="InterPro" id="IPR050389">
    <property type="entry name" value="LysR-type_TF"/>
</dbReference>
<feature type="domain" description="HTH lysR-type" evidence="5">
    <location>
        <begin position="4"/>
        <end position="61"/>
    </location>
</feature>
<keyword evidence="3" id="KW-0238">DNA-binding</keyword>
<evidence type="ECO:0000256" key="3">
    <source>
        <dbReference type="ARBA" id="ARBA00023125"/>
    </source>
</evidence>
<dbReference type="GO" id="GO:0003677">
    <property type="term" value="F:DNA binding"/>
    <property type="evidence" value="ECO:0007669"/>
    <property type="project" value="UniProtKB-KW"/>
</dbReference>
<proteinExistence type="inferred from homology"/>
<dbReference type="InterPro" id="IPR036388">
    <property type="entry name" value="WH-like_DNA-bd_sf"/>
</dbReference>
<evidence type="ECO:0000256" key="2">
    <source>
        <dbReference type="ARBA" id="ARBA00023015"/>
    </source>
</evidence>
<evidence type="ECO:0000259" key="5">
    <source>
        <dbReference type="PROSITE" id="PS50931"/>
    </source>
</evidence>
<dbReference type="Proteomes" id="UP000287023">
    <property type="component" value="Unassembled WGS sequence"/>
</dbReference>
<accession>A0A433KNL5</accession>
<comment type="caution">
    <text evidence="6">The sequence shown here is derived from an EMBL/GenBank/DDBJ whole genome shotgun (WGS) entry which is preliminary data.</text>
</comment>
<dbReference type="SUPFAM" id="SSF46785">
    <property type="entry name" value="Winged helix' DNA-binding domain"/>
    <property type="match status" value="1"/>
</dbReference>
<evidence type="ECO:0000313" key="7">
    <source>
        <dbReference type="Proteomes" id="UP000287023"/>
    </source>
</evidence>
<organism evidence="6 7">
    <name type="scientific">Vreelandella nanhaiensis</name>
    <dbReference type="NCBI Taxonomy" id="1258546"/>
    <lineage>
        <taxon>Bacteria</taxon>
        <taxon>Pseudomonadati</taxon>
        <taxon>Pseudomonadota</taxon>
        <taxon>Gammaproteobacteria</taxon>
        <taxon>Oceanospirillales</taxon>
        <taxon>Halomonadaceae</taxon>
        <taxon>Vreelandella</taxon>
    </lineage>
</organism>
<dbReference type="InterPro" id="IPR005119">
    <property type="entry name" value="LysR_subst-bd"/>
</dbReference>
<evidence type="ECO:0000256" key="4">
    <source>
        <dbReference type="ARBA" id="ARBA00023163"/>
    </source>
</evidence>
<dbReference type="InterPro" id="IPR036390">
    <property type="entry name" value="WH_DNA-bd_sf"/>
</dbReference>
<dbReference type="PROSITE" id="PS50931">
    <property type="entry name" value="HTH_LYSR"/>
    <property type="match status" value="1"/>
</dbReference>
<keyword evidence="2" id="KW-0805">Transcription regulation</keyword>